<dbReference type="InterPro" id="IPR001680">
    <property type="entry name" value="WD40_rpt"/>
</dbReference>
<evidence type="ECO:0000313" key="6">
    <source>
        <dbReference type="Proteomes" id="UP000515125"/>
    </source>
</evidence>
<dbReference type="AlphaFoldDB" id="A0A6P6RUI5"/>
<evidence type="ECO:0000313" key="7">
    <source>
        <dbReference type="RefSeq" id="XP_026191503.1"/>
    </source>
</evidence>
<keyword evidence="1 4" id="KW-0853">WD repeat</keyword>
<dbReference type="InterPro" id="IPR019775">
    <property type="entry name" value="WD40_repeat_CS"/>
</dbReference>
<name>A0A6P6RUI5_9EIME</name>
<keyword evidence="3" id="KW-0131">Cell cycle</keyword>
<dbReference type="Gene3D" id="2.130.10.10">
    <property type="entry name" value="YVTN repeat-like/Quinoprotein amine dehydrogenase"/>
    <property type="match status" value="3"/>
</dbReference>
<gene>
    <name evidence="7" type="primary">LOC34623766</name>
</gene>
<sequence length="699" mass="75258">MAGPPEFSECFSGSICPLEPFFRMHTQAGIPAAPYSQQRNRLGFDSFLRLHTEHRVDPWARKRAIRRPLKDTEAGGACSLSQEQQEARNSYFFTESTGKAKSKVLASFVLGVEPPPQRGALGLSVPSPFASREGPGCPRGPPWGPQEYLWCSNSPGCRCADCCEVAVEARRQRGQPQRVSKNPYRVLDAPNLPDDFYLNLIDWSLADWVAVGIRGSVLLWNAKTAATEVLFSKTAAPALEEVASVSFCRANPQLLFVGFRNGSGELWDVAAKTKLRNLSGHKSRCAVSVWSRQQMLLWTGSRDQTILMRDLRCRDAFSSSFFFHQSELCGLDLSPSEHLLASGGNDNLLCVWDLRQTIHRRLASVEASTVDSLGVGKSWELAPGTDAVVNCMRLPPPRRHPEGALWGLSPGWGLSQGCSPAVGAWQEPRSRFEGLSWEGGVSGGAAAVQGSDAADPTSVTTSTRSSPEGAPREIDSASAASPLSSTFSPAFSEAAARPASATAAAAAAAAAAARGRTTKPLLVYSEHKAAIKAVKFCPQIDGLLASGGGTADRYIRLWNAKLGSSRSVCSVDTGCQVCNICFSPHSFSFLSTHGFSLNQVFLWRFSPSLLSTPLPAQTSHKTLEPSLLESLYPDLQAEYANAVDPITKAATLTGHSARVLFLAASPCGCRVVTGAGRGDESLRFWRVFQQPGDSVDEYA</sequence>
<reference evidence="7" key="1">
    <citation type="submission" date="2025-08" db="UniProtKB">
        <authorList>
            <consortium name="RefSeq"/>
        </authorList>
    </citation>
    <scope>IDENTIFICATION</scope>
</reference>
<dbReference type="GO" id="GO:1990757">
    <property type="term" value="F:ubiquitin ligase activator activity"/>
    <property type="evidence" value="ECO:0007669"/>
    <property type="project" value="TreeGrafter"/>
</dbReference>
<evidence type="ECO:0000256" key="1">
    <source>
        <dbReference type="ARBA" id="ARBA00022574"/>
    </source>
</evidence>
<dbReference type="SUPFAM" id="SSF50978">
    <property type="entry name" value="WD40 repeat-like"/>
    <property type="match status" value="1"/>
</dbReference>
<evidence type="ECO:0000256" key="2">
    <source>
        <dbReference type="ARBA" id="ARBA00022737"/>
    </source>
</evidence>
<dbReference type="GeneID" id="34623766"/>
<proteinExistence type="predicted"/>
<dbReference type="PANTHER" id="PTHR19918:SF1">
    <property type="entry name" value="FIZZY-RELATED PROTEIN HOMOLOG"/>
    <property type="match status" value="1"/>
</dbReference>
<dbReference type="SMART" id="SM00320">
    <property type="entry name" value="WD40"/>
    <property type="match status" value="5"/>
</dbReference>
<dbReference type="InterPro" id="IPR033010">
    <property type="entry name" value="Cdc20/Fizzy"/>
</dbReference>
<dbReference type="InterPro" id="IPR036322">
    <property type="entry name" value="WD40_repeat_dom_sf"/>
</dbReference>
<dbReference type="GO" id="GO:0010997">
    <property type="term" value="F:anaphase-promoting complex binding"/>
    <property type="evidence" value="ECO:0007669"/>
    <property type="project" value="InterPro"/>
</dbReference>
<dbReference type="GO" id="GO:0005680">
    <property type="term" value="C:anaphase-promoting complex"/>
    <property type="evidence" value="ECO:0007669"/>
    <property type="project" value="TreeGrafter"/>
</dbReference>
<protein>
    <submittedName>
        <fullName evidence="7">Uncharacterized protein LOC34623766</fullName>
    </submittedName>
</protein>
<evidence type="ECO:0000256" key="5">
    <source>
        <dbReference type="SAM" id="MobiDB-lite"/>
    </source>
</evidence>
<dbReference type="GO" id="GO:0031145">
    <property type="term" value="P:anaphase-promoting complex-dependent catabolic process"/>
    <property type="evidence" value="ECO:0007669"/>
    <property type="project" value="TreeGrafter"/>
</dbReference>
<dbReference type="Proteomes" id="UP000515125">
    <property type="component" value="Unplaced"/>
</dbReference>
<dbReference type="OrthoDB" id="10263272at2759"/>
<dbReference type="RefSeq" id="XP_026191503.1">
    <property type="nucleotide sequence ID" value="XM_026335718.1"/>
</dbReference>
<dbReference type="PROSITE" id="PS50082">
    <property type="entry name" value="WD_REPEATS_2"/>
    <property type="match status" value="1"/>
</dbReference>
<evidence type="ECO:0000256" key="3">
    <source>
        <dbReference type="ARBA" id="ARBA00023306"/>
    </source>
</evidence>
<feature type="repeat" description="WD" evidence="4">
    <location>
        <begin position="321"/>
        <end position="355"/>
    </location>
</feature>
<dbReference type="PROSITE" id="PS00678">
    <property type="entry name" value="WD_REPEATS_1"/>
    <property type="match status" value="1"/>
</dbReference>
<keyword evidence="6" id="KW-1185">Reference proteome</keyword>
<accession>A0A6P6RUI5</accession>
<dbReference type="InterPro" id="IPR015943">
    <property type="entry name" value="WD40/YVTN_repeat-like_dom_sf"/>
</dbReference>
<dbReference type="PROSITE" id="PS50294">
    <property type="entry name" value="WD_REPEATS_REGION"/>
    <property type="match status" value="1"/>
</dbReference>
<feature type="region of interest" description="Disordered" evidence="5">
    <location>
        <begin position="443"/>
        <end position="481"/>
    </location>
</feature>
<dbReference type="GO" id="GO:1905786">
    <property type="term" value="P:positive regulation of anaphase-promoting complex-dependent catabolic process"/>
    <property type="evidence" value="ECO:0007669"/>
    <property type="project" value="TreeGrafter"/>
</dbReference>
<feature type="compositionally biased region" description="Low complexity" evidence="5">
    <location>
        <begin position="444"/>
        <end position="466"/>
    </location>
</feature>
<keyword evidence="2" id="KW-0677">Repeat</keyword>
<dbReference type="PANTHER" id="PTHR19918">
    <property type="entry name" value="CELL DIVISION CYCLE 20 CDC20 FIZZY -RELATED"/>
    <property type="match status" value="1"/>
</dbReference>
<evidence type="ECO:0000256" key="4">
    <source>
        <dbReference type="PROSITE-ProRule" id="PRU00221"/>
    </source>
</evidence>
<dbReference type="Pfam" id="PF00400">
    <property type="entry name" value="WD40"/>
    <property type="match status" value="3"/>
</dbReference>
<organism evidence="6 7">
    <name type="scientific">Cyclospora cayetanensis</name>
    <dbReference type="NCBI Taxonomy" id="88456"/>
    <lineage>
        <taxon>Eukaryota</taxon>
        <taxon>Sar</taxon>
        <taxon>Alveolata</taxon>
        <taxon>Apicomplexa</taxon>
        <taxon>Conoidasida</taxon>
        <taxon>Coccidia</taxon>
        <taxon>Eucoccidiorida</taxon>
        <taxon>Eimeriorina</taxon>
        <taxon>Eimeriidae</taxon>
        <taxon>Cyclospora</taxon>
    </lineage>
</organism>